<accession>A0A9W6LK23</accession>
<organism evidence="1 2">
    <name type="scientific">Thermodesulfovibrio yellowstonii</name>
    <dbReference type="NCBI Taxonomy" id="28262"/>
    <lineage>
        <taxon>Bacteria</taxon>
        <taxon>Pseudomonadati</taxon>
        <taxon>Nitrospirota</taxon>
        <taxon>Thermodesulfovibrionia</taxon>
        <taxon>Thermodesulfovibrionales</taxon>
        <taxon>Thermodesulfovibrionaceae</taxon>
        <taxon>Thermodesulfovibrio</taxon>
    </lineage>
</organism>
<dbReference type="Proteomes" id="UP001144297">
    <property type="component" value="Unassembled WGS sequence"/>
</dbReference>
<sequence>MLGLLIKMECPSKNIIFNMKPKLPKKPVSTVHQQRLPLFCKKTKFETIFGNIELSKELNQTHKDILDAMTTCSIKKGKTLEGRMFIVFEIREVLKFLGHKKITNHKWLSQKLDDMMSTIIKLQYTKNDRIYKIHSNIINKFGYSEKFKKENIKEGTFGEGCYYVVVFSEEFTKLYEHDTVIYLDKQTIKAIVDVSSDFVKSVIRFCMSHQQCNMKLEDIMYYLGYENISERHKQRLKAEILKYKNYLEENFNIIVKQEKNQITIFYKSNLSVFLPE</sequence>
<gene>
    <name evidence="1" type="ORF">TISLANDTSLP1_00780</name>
</gene>
<comment type="caution">
    <text evidence="1">The sequence shown here is derived from an EMBL/GenBank/DDBJ whole genome shotgun (WGS) entry which is preliminary data.</text>
</comment>
<dbReference type="AlphaFoldDB" id="A0A9W6LK23"/>
<protein>
    <submittedName>
        <fullName evidence="1">Uncharacterized protein</fullName>
    </submittedName>
</protein>
<evidence type="ECO:0000313" key="1">
    <source>
        <dbReference type="EMBL" id="GLI52385.1"/>
    </source>
</evidence>
<reference evidence="1" key="1">
    <citation type="submission" date="2022-12" db="EMBL/GenBank/DDBJ databases">
        <title>Reference genome sequencing for broad-spectrum identification of bacterial and archaeal isolates by mass spectrometry.</title>
        <authorList>
            <person name="Sekiguchi Y."/>
            <person name="Tourlousse D.M."/>
        </authorList>
    </citation>
    <scope>NUCLEOTIDE SEQUENCE</scope>
    <source>
        <strain evidence="1">TSL-P1</strain>
    </source>
</reference>
<name>A0A9W6LK23_9BACT</name>
<dbReference type="EMBL" id="BSDX01000001">
    <property type="protein sequence ID" value="GLI52385.1"/>
    <property type="molecule type" value="Genomic_DNA"/>
</dbReference>
<evidence type="ECO:0000313" key="2">
    <source>
        <dbReference type="Proteomes" id="UP001144297"/>
    </source>
</evidence>
<keyword evidence="2" id="KW-1185">Reference proteome</keyword>
<proteinExistence type="predicted"/>